<evidence type="ECO:0000259" key="7">
    <source>
        <dbReference type="Pfam" id="PF00155"/>
    </source>
</evidence>
<sequence length="407" mass="45795">MKYTFAKRIQQLTGSPLRENAKKRQATSQVISFAYGYPSIEAFPMDTLQKISNRLYTQLDPESFLQYGATEGDPVLRRLIAKRLKTMSSIDTTTDPLIVSGSTQAIDLVIKTLCNEGDIVLCEAQTFSGAVNAIKSYGAVAQAVAFDFDSQSMDLVLLEEQLAQDEQHKIKLIYVIPTFQNPLGTSMPLEKRKALYDLACRYDVLILEDDPYGDLLYTGKAIPKIKSFDREGRVIYTGSFSKILAPSTRLGFIAAADPLMEKFGLVKQTADSHTNFYWQVMLAEFMQHYEFDAHVEQLKMLYKKQAMTMLRELATCPSELLTYITPTGGYFICCQLSEKVDPSRFYAYLETHGLAVIHGDIMSVSGVGYETYFRLNFTKPTIEEIVKGCAILTKALYQASRINQRIG</sequence>
<dbReference type="GO" id="GO:1901605">
    <property type="term" value="P:alpha-amino acid metabolic process"/>
    <property type="evidence" value="ECO:0007669"/>
    <property type="project" value="TreeGrafter"/>
</dbReference>
<keyword evidence="6" id="KW-0663">Pyridoxal phosphate</keyword>
<dbReference type="CDD" id="cd00609">
    <property type="entry name" value="AAT_like"/>
    <property type="match status" value="1"/>
</dbReference>
<evidence type="ECO:0000313" key="8">
    <source>
        <dbReference type="EMBL" id="EOT83847.1"/>
    </source>
</evidence>
<dbReference type="eggNOG" id="COG1167">
    <property type="taxonomic scope" value="Bacteria"/>
</dbReference>
<dbReference type="AlphaFoldDB" id="S0NQV4"/>
<dbReference type="GO" id="GO:0008483">
    <property type="term" value="F:transaminase activity"/>
    <property type="evidence" value="ECO:0007669"/>
    <property type="project" value="UniProtKB-KW"/>
</dbReference>
<dbReference type="Gene3D" id="3.40.640.10">
    <property type="entry name" value="Type I PLP-dependent aspartate aminotransferase-like (Major domain)"/>
    <property type="match status" value="1"/>
</dbReference>
<dbReference type="FunFam" id="3.40.640.10:FF:000053">
    <property type="entry name" value="Aminotransferase, class I"/>
    <property type="match status" value="1"/>
</dbReference>
<evidence type="ECO:0000256" key="3">
    <source>
        <dbReference type="ARBA" id="ARBA00011738"/>
    </source>
</evidence>
<dbReference type="InterPro" id="IPR004839">
    <property type="entry name" value="Aminotransferase_I/II_large"/>
</dbReference>
<dbReference type="SUPFAM" id="SSF53383">
    <property type="entry name" value="PLP-dependent transferases"/>
    <property type="match status" value="1"/>
</dbReference>
<gene>
    <name evidence="8" type="ORF">I573_01572</name>
</gene>
<keyword evidence="4" id="KW-0032">Aminotransferase</keyword>
<dbReference type="PANTHER" id="PTHR42790">
    <property type="entry name" value="AMINOTRANSFERASE"/>
    <property type="match status" value="1"/>
</dbReference>
<dbReference type="InterPro" id="IPR015424">
    <property type="entry name" value="PyrdxlP-dep_Trfase"/>
</dbReference>
<dbReference type="Pfam" id="PF00155">
    <property type="entry name" value="Aminotran_1_2"/>
    <property type="match status" value="1"/>
</dbReference>
<name>S0NQV4_9ENTE</name>
<dbReference type="OrthoDB" id="9802328at2"/>
<reference evidence="8 9" key="1">
    <citation type="submission" date="2013-03" db="EMBL/GenBank/DDBJ databases">
        <title>The Genome Sequence of Enterococcus sulfureus ATCC_49903 (PacBio/Illumina hybrid assembly).</title>
        <authorList>
            <consortium name="The Broad Institute Genomics Platform"/>
            <consortium name="The Broad Institute Genome Sequencing Center for Infectious Disease"/>
            <person name="Earl A."/>
            <person name="Russ C."/>
            <person name="Gilmore M."/>
            <person name="Surin D."/>
            <person name="Walker B."/>
            <person name="Young S."/>
            <person name="Zeng Q."/>
            <person name="Gargeya S."/>
            <person name="Fitzgerald M."/>
            <person name="Haas B."/>
            <person name="Abouelleil A."/>
            <person name="Allen A.W."/>
            <person name="Alvarado L."/>
            <person name="Arachchi H.M."/>
            <person name="Berlin A.M."/>
            <person name="Chapman S.B."/>
            <person name="Gainer-Dewar J."/>
            <person name="Goldberg J."/>
            <person name="Griggs A."/>
            <person name="Gujja S."/>
            <person name="Hansen M."/>
            <person name="Howarth C."/>
            <person name="Imamovic A."/>
            <person name="Ireland A."/>
            <person name="Larimer J."/>
            <person name="McCowan C."/>
            <person name="Murphy C."/>
            <person name="Pearson M."/>
            <person name="Poon T.W."/>
            <person name="Priest M."/>
            <person name="Roberts A."/>
            <person name="Saif S."/>
            <person name="Shea T."/>
            <person name="Sisk P."/>
            <person name="Sykes S."/>
            <person name="Wortman J."/>
            <person name="Nusbaum C."/>
            <person name="Birren B."/>
        </authorList>
    </citation>
    <scope>NUCLEOTIDE SEQUENCE [LARGE SCALE GENOMIC DNA]</scope>
    <source>
        <strain evidence="8 9">ATCC 49903</strain>
    </source>
</reference>
<comment type="cofactor">
    <cofactor evidence="1">
        <name>pyridoxal 5'-phosphate</name>
        <dbReference type="ChEBI" id="CHEBI:597326"/>
    </cofactor>
</comment>
<keyword evidence="5" id="KW-0808">Transferase</keyword>
<evidence type="ECO:0000256" key="2">
    <source>
        <dbReference type="ARBA" id="ARBA00007441"/>
    </source>
</evidence>
<dbReference type="STRING" id="1140003.OMY_01106"/>
<proteinExistence type="inferred from homology"/>
<protein>
    <recommendedName>
        <fullName evidence="7">Aminotransferase class I/classII large domain-containing protein</fullName>
    </recommendedName>
</protein>
<organism evidence="8 9">
    <name type="scientific">Enterococcus sulfureus ATCC 49903</name>
    <dbReference type="NCBI Taxonomy" id="1140003"/>
    <lineage>
        <taxon>Bacteria</taxon>
        <taxon>Bacillati</taxon>
        <taxon>Bacillota</taxon>
        <taxon>Bacilli</taxon>
        <taxon>Lactobacillales</taxon>
        <taxon>Enterococcaceae</taxon>
        <taxon>Enterococcus</taxon>
    </lineage>
</organism>
<evidence type="ECO:0000313" key="9">
    <source>
        <dbReference type="Proteomes" id="UP000015961"/>
    </source>
</evidence>
<evidence type="ECO:0000256" key="1">
    <source>
        <dbReference type="ARBA" id="ARBA00001933"/>
    </source>
</evidence>
<dbReference type="PANTHER" id="PTHR42790:SF19">
    <property type="entry name" value="KYNURENINE_ALPHA-AMINOADIPATE AMINOTRANSFERASE, MITOCHONDRIAL"/>
    <property type="match status" value="1"/>
</dbReference>
<dbReference type="PATRIC" id="fig|1140003.3.peg.1064"/>
<evidence type="ECO:0000256" key="5">
    <source>
        <dbReference type="ARBA" id="ARBA00022679"/>
    </source>
</evidence>
<dbReference type="InterPro" id="IPR015422">
    <property type="entry name" value="PyrdxlP-dep_Trfase_small"/>
</dbReference>
<dbReference type="Gene3D" id="3.90.1150.10">
    <property type="entry name" value="Aspartate Aminotransferase, domain 1"/>
    <property type="match status" value="1"/>
</dbReference>
<accession>S0NQV4</accession>
<dbReference type="Proteomes" id="UP000015961">
    <property type="component" value="Unassembled WGS sequence"/>
</dbReference>
<evidence type="ECO:0000256" key="6">
    <source>
        <dbReference type="ARBA" id="ARBA00022898"/>
    </source>
</evidence>
<comment type="similarity">
    <text evidence="2">Belongs to the class-I pyridoxal-phosphate-dependent aminotransferase family.</text>
</comment>
<comment type="caution">
    <text evidence="8">The sequence shown here is derived from an EMBL/GenBank/DDBJ whole genome shotgun (WGS) entry which is preliminary data.</text>
</comment>
<dbReference type="InterPro" id="IPR015421">
    <property type="entry name" value="PyrdxlP-dep_Trfase_major"/>
</dbReference>
<keyword evidence="9" id="KW-1185">Reference proteome</keyword>
<feature type="domain" description="Aminotransferase class I/classII large" evidence="7">
    <location>
        <begin position="49"/>
        <end position="386"/>
    </location>
</feature>
<dbReference type="GO" id="GO:0030170">
    <property type="term" value="F:pyridoxal phosphate binding"/>
    <property type="evidence" value="ECO:0007669"/>
    <property type="project" value="InterPro"/>
</dbReference>
<comment type="subunit">
    <text evidence="3">Homodimer.</text>
</comment>
<dbReference type="EMBL" id="ASWO01000005">
    <property type="protein sequence ID" value="EOT83847.1"/>
    <property type="molecule type" value="Genomic_DNA"/>
</dbReference>
<evidence type="ECO:0000256" key="4">
    <source>
        <dbReference type="ARBA" id="ARBA00022576"/>
    </source>
</evidence>
<dbReference type="InterPro" id="IPR050859">
    <property type="entry name" value="Class-I_PLP-dep_aminotransf"/>
</dbReference>
<dbReference type="RefSeq" id="WP_016185558.1">
    <property type="nucleotide sequence ID" value="NZ_ASWO01000005.1"/>
</dbReference>